<sequence>MYCKPHRPGNTPQVPDNKGKCTRLVDYLSKESQVERPYYDNFFSHQKDYVIPLTVKNHIDNNHRTLKSNDDKFYMLSINPSGDEQRHLIERVTGRKVGEFSELTPGEQESVLAQMKKFTRECMDEYARNFYREKIKSGDDLVWYGRVETERHYKNDDPEVKAGRVKAGDKKPGLQLHVHVIVSRMDRTQTVSLSPLSKSRGNRQVLEGREVVVGFDRSQWSSRCASCFNQLYDYFPNYYSMDESLRKYSKNWQAKNELKNEAVSKLKQEILKGELKEERRLYANTFRIYRFVVNPRKAIIQELKRLRTDLLSGRDL</sequence>
<proteinExistence type="predicted"/>
<comment type="caution">
    <text evidence="1">The sequence shown here is derived from an EMBL/GenBank/DDBJ whole genome shotgun (WGS) entry which is preliminary data.</text>
</comment>
<dbReference type="Pfam" id="PF18976">
    <property type="entry name" value="DUF5712"/>
    <property type="match status" value="1"/>
</dbReference>
<evidence type="ECO:0000313" key="1">
    <source>
        <dbReference type="EMBL" id="EIY90081.1"/>
    </source>
</evidence>
<dbReference type="EMBL" id="AGXN01000023">
    <property type="protein sequence ID" value="EIY90081.1"/>
    <property type="molecule type" value="Genomic_DNA"/>
</dbReference>
<evidence type="ECO:0008006" key="3">
    <source>
        <dbReference type="Google" id="ProtNLM"/>
    </source>
</evidence>
<dbReference type="PATRIC" id="fig|997883.3.peg.4320"/>
<gene>
    <name evidence="1" type="ORF">HMPREF1056_04088</name>
</gene>
<accession>A0A0E2AL24</accession>
<dbReference type="HOGENOM" id="CLU_076293_0_0_10"/>
<dbReference type="AlphaFoldDB" id="A0A0E2AL24"/>
<evidence type="ECO:0000313" key="2">
    <source>
        <dbReference type="Proteomes" id="UP000003879"/>
    </source>
</evidence>
<dbReference type="RefSeq" id="WP_005797260.1">
    <property type="nucleotide sequence ID" value="NZ_JH724218.1"/>
</dbReference>
<organism evidence="1 2">
    <name type="scientific">Bacteroides fragilis CL07T12C05</name>
    <dbReference type="NCBI Taxonomy" id="997883"/>
    <lineage>
        <taxon>Bacteria</taxon>
        <taxon>Pseudomonadati</taxon>
        <taxon>Bacteroidota</taxon>
        <taxon>Bacteroidia</taxon>
        <taxon>Bacteroidales</taxon>
        <taxon>Bacteroidaceae</taxon>
        <taxon>Bacteroides</taxon>
    </lineage>
</organism>
<reference evidence="1 2" key="1">
    <citation type="submission" date="2012-02" db="EMBL/GenBank/DDBJ databases">
        <title>The Genome Sequence of Bacteroides fragilis CL07T12C05.</title>
        <authorList>
            <consortium name="The Broad Institute Genome Sequencing Platform"/>
            <person name="Earl A."/>
            <person name="Ward D."/>
            <person name="Feldgarden M."/>
            <person name="Gevers D."/>
            <person name="Zitomersky N.L."/>
            <person name="Coyne M.J."/>
            <person name="Comstock L.E."/>
            <person name="Young S.K."/>
            <person name="Zeng Q."/>
            <person name="Gargeya S."/>
            <person name="Fitzgerald M."/>
            <person name="Haas B."/>
            <person name="Abouelleil A."/>
            <person name="Alvarado L."/>
            <person name="Arachchi H.M."/>
            <person name="Berlin A."/>
            <person name="Chapman S.B."/>
            <person name="Gearin G."/>
            <person name="Goldberg J."/>
            <person name="Griggs A."/>
            <person name="Gujja S."/>
            <person name="Hansen M."/>
            <person name="Heiman D."/>
            <person name="Howarth C."/>
            <person name="Larimer J."/>
            <person name="Lui A."/>
            <person name="MacDonald P.J.P."/>
            <person name="McCowen C."/>
            <person name="Montmayeur A."/>
            <person name="Murphy C."/>
            <person name="Neiman D."/>
            <person name="Pearson M."/>
            <person name="Priest M."/>
            <person name="Roberts A."/>
            <person name="Saif S."/>
            <person name="Shea T."/>
            <person name="Sisk P."/>
            <person name="Stolte C."/>
            <person name="Sykes S."/>
            <person name="Wortman J."/>
            <person name="Nusbaum C."/>
            <person name="Birren B."/>
        </authorList>
    </citation>
    <scope>NUCLEOTIDE SEQUENCE [LARGE SCALE GENOMIC DNA]</scope>
    <source>
        <strain evidence="1 2">CL07T12C05</strain>
    </source>
</reference>
<dbReference type="InterPro" id="IPR043766">
    <property type="entry name" value="BfmA-like"/>
</dbReference>
<name>A0A0E2AL24_BACFG</name>
<protein>
    <recommendedName>
        <fullName evidence="3">Mobilization protein B</fullName>
    </recommendedName>
</protein>
<dbReference type="Proteomes" id="UP000003879">
    <property type="component" value="Unassembled WGS sequence"/>
</dbReference>